<evidence type="ECO:0000313" key="1">
    <source>
        <dbReference type="EMBL" id="TGL60240.1"/>
    </source>
</evidence>
<evidence type="ECO:0000313" key="2">
    <source>
        <dbReference type="Proteomes" id="UP000297693"/>
    </source>
</evidence>
<dbReference type="OrthoDB" id="331496at2"/>
<organism evidence="1 2">
    <name type="scientific">Leptospira ognonensis</name>
    <dbReference type="NCBI Taxonomy" id="2484945"/>
    <lineage>
        <taxon>Bacteria</taxon>
        <taxon>Pseudomonadati</taxon>
        <taxon>Spirochaetota</taxon>
        <taxon>Spirochaetia</taxon>
        <taxon>Leptospirales</taxon>
        <taxon>Leptospiraceae</taxon>
        <taxon>Leptospira</taxon>
    </lineage>
</organism>
<sequence length="78" mass="9280">MTPTRAVQTFLDSKKQSLPITDEVWNSLKGFRKWNEPELIGLRNASSYFPDIYFEKGMDEEIERLLSIYKKRNVPHKF</sequence>
<protein>
    <submittedName>
        <fullName evidence="1">Uncharacterized protein</fullName>
    </submittedName>
</protein>
<comment type="caution">
    <text evidence="1">The sequence shown here is derived from an EMBL/GenBank/DDBJ whole genome shotgun (WGS) entry which is preliminary data.</text>
</comment>
<proteinExistence type="predicted"/>
<accession>A0A4R9K4S3</accession>
<dbReference type="EMBL" id="RQGD01000022">
    <property type="protein sequence ID" value="TGL60240.1"/>
    <property type="molecule type" value="Genomic_DNA"/>
</dbReference>
<reference evidence="1" key="1">
    <citation type="journal article" date="2019" name="PLoS Negl. Trop. Dis.">
        <title>Revisiting the worldwide diversity of Leptospira species in the environment.</title>
        <authorList>
            <person name="Vincent A.T."/>
            <person name="Schiettekatte O."/>
            <person name="Bourhy P."/>
            <person name="Veyrier F.J."/>
            <person name="Picardeau M."/>
        </authorList>
    </citation>
    <scope>NUCLEOTIDE SEQUENCE [LARGE SCALE GENOMIC DNA]</scope>
    <source>
        <strain evidence="1">201702476</strain>
    </source>
</reference>
<dbReference type="AlphaFoldDB" id="A0A4R9K4S3"/>
<name>A0A4R9K4S3_9LEPT</name>
<dbReference type="Proteomes" id="UP000297693">
    <property type="component" value="Unassembled WGS sequence"/>
</dbReference>
<keyword evidence="2" id="KW-1185">Reference proteome</keyword>
<dbReference type="RefSeq" id="WP_135623166.1">
    <property type="nucleotide sequence ID" value="NZ_RQGD01000022.1"/>
</dbReference>
<gene>
    <name evidence="1" type="ORF">EHQ58_06995</name>
</gene>